<dbReference type="SUPFAM" id="SSF140996">
    <property type="entry name" value="Hermes dimerisation domain"/>
    <property type="match status" value="1"/>
</dbReference>
<dbReference type="GO" id="GO:0003677">
    <property type="term" value="F:DNA binding"/>
    <property type="evidence" value="ECO:0007669"/>
    <property type="project" value="UniProtKB-KW"/>
</dbReference>
<keyword evidence="6" id="KW-0238">DNA-binding</keyword>
<keyword evidence="3 9" id="KW-0863">Zinc-finger</keyword>
<dbReference type="PROSITE" id="PS50808">
    <property type="entry name" value="ZF_BED"/>
    <property type="match status" value="1"/>
</dbReference>
<protein>
    <submittedName>
        <fullName evidence="12">Zinc finger BED domain-containing protein 1</fullName>
    </submittedName>
</protein>
<evidence type="ECO:0000256" key="9">
    <source>
        <dbReference type="PROSITE-ProRule" id="PRU00027"/>
    </source>
</evidence>
<gene>
    <name evidence="12" type="primary">ZBED1_254</name>
    <name evidence="12" type="ORF">N1851_005241</name>
</gene>
<sequence length="524" mass="58956">MKVKCLLCHKELTYSNNTSSMIRHYRAIHENAQSAGSGFRKTTVDEALVNMVVKDSQPFSIVEDVDSKGNGGQRYEEAKEKAKEKLQQVVSVSLTSDMWTSINMEAYLAVTCHYIDGEDRLGTILLGVEHFPTTHTAENLALAHTKFMEEWGIQDKAKCLVTDAAANMIACVNLLNVRHALCIAHSLNLIVRKSFDEVPGLAELRAKCRKMVTYFRTSTTAKETLAAVQKQMGRPVLKMIIEVDTRWNSTFSMLQRLYEVREPVGAALASLRTDITPPTSLEYATIKEAIQVLAPFQQATVELSGEKWVSASKIIPLLKMLSHTTQTKTESLTTHMARQLGANLVRRVIDRSLKAEAITVMTMPTLLYPRFKKLGFLRPTKLDEAVTRLKGNCAEIIRNIPSSTPPQQPETSQSTDNNDLWHLLDTTVGQSRQSSSATADATIEVDRYLREVNLERHEDPLLYWSKQKHQYPNLYQLALTYLCTPASSVPCERVFSKAGEIVSKKRNRLNPNTVKKLIFLNKNQ</sequence>
<name>A0AA47N650_MERPO</name>
<keyword evidence="5" id="KW-0805">Transcription regulation</keyword>
<feature type="domain" description="BED-type" evidence="11">
    <location>
        <begin position="1"/>
        <end position="36"/>
    </location>
</feature>
<evidence type="ECO:0000256" key="8">
    <source>
        <dbReference type="ARBA" id="ARBA00023242"/>
    </source>
</evidence>
<dbReference type="SUPFAM" id="SSF53098">
    <property type="entry name" value="Ribonuclease H-like"/>
    <property type="match status" value="1"/>
</dbReference>
<keyword evidence="2" id="KW-0479">Metal-binding</keyword>
<evidence type="ECO:0000256" key="4">
    <source>
        <dbReference type="ARBA" id="ARBA00022833"/>
    </source>
</evidence>
<dbReference type="PANTHER" id="PTHR46481">
    <property type="entry name" value="ZINC FINGER BED DOMAIN-CONTAINING PROTEIN 4"/>
    <property type="match status" value="1"/>
</dbReference>
<keyword evidence="13" id="KW-1185">Reference proteome</keyword>
<dbReference type="AlphaFoldDB" id="A0AA47N650"/>
<reference evidence="12" key="1">
    <citation type="journal article" date="2023" name="Front. Mar. Sci.">
        <title>A new Merluccius polli reference genome to investigate the effects of global change in West African waters.</title>
        <authorList>
            <person name="Mateo J.L."/>
            <person name="Blanco-Fernandez C."/>
            <person name="Garcia-Vazquez E."/>
            <person name="Machado-Schiaffino G."/>
        </authorList>
    </citation>
    <scope>NUCLEOTIDE SEQUENCE</scope>
    <source>
        <strain evidence="12">C29</strain>
        <tissue evidence="12">Fin</tissue>
    </source>
</reference>
<dbReference type="InterPro" id="IPR008906">
    <property type="entry name" value="HATC_C_dom"/>
</dbReference>
<evidence type="ECO:0000256" key="2">
    <source>
        <dbReference type="ARBA" id="ARBA00022723"/>
    </source>
</evidence>
<evidence type="ECO:0000256" key="10">
    <source>
        <dbReference type="SAM" id="MobiDB-lite"/>
    </source>
</evidence>
<keyword evidence="4" id="KW-0862">Zinc</keyword>
<dbReference type="Pfam" id="PF05699">
    <property type="entry name" value="Dimer_Tnp_hAT"/>
    <property type="match status" value="1"/>
</dbReference>
<keyword evidence="7" id="KW-0804">Transcription</keyword>
<evidence type="ECO:0000256" key="1">
    <source>
        <dbReference type="ARBA" id="ARBA00004123"/>
    </source>
</evidence>
<feature type="region of interest" description="Disordered" evidence="10">
    <location>
        <begin position="398"/>
        <end position="418"/>
    </location>
</feature>
<evidence type="ECO:0000256" key="3">
    <source>
        <dbReference type="ARBA" id="ARBA00022771"/>
    </source>
</evidence>
<evidence type="ECO:0000259" key="11">
    <source>
        <dbReference type="PROSITE" id="PS50808"/>
    </source>
</evidence>
<dbReference type="Pfam" id="PF02892">
    <property type="entry name" value="zf-BED"/>
    <property type="match status" value="1"/>
</dbReference>
<comment type="subcellular location">
    <subcellularLocation>
        <location evidence="1">Nucleus</location>
    </subcellularLocation>
</comment>
<evidence type="ECO:0000313" key="13">
    <source>
        <dbReference type="Proteomes" id="UP001174136"/>
    </source>
</evidence>
<dbReference type="PANTHER" id="PTHR46481:SF10">
    <property type="entry name" value="ZINC FINGER BED DOMAIN-CONTAINING PROTEIN 39"/>
    <property type="match status" value="1"/>
</dbReference>
<comment type="caution">
    <text evidence="12">The sequence shown here is derived from an EMBL/GenBank/DDBJ whole genome shotgun (WGS) entry which is preliminary data.</text>
</comment>
<dbReference type="GO" id="GO:0005634">
    <property type="term" value="C:nucleus"/>
    <property type="evidence" value="ECO:0007669"/>
    <property type="project" value="UniProtKB-SubCell"/>
</dbReference>
<dbReference type="Proteomes" id="UP001174136">
    <property type="component" value="Unassembled WGS sequence"/>
</dbReference>
<evidence type="ECO:0000256" key="7">
    <source>
        <dbReference type="ARBA" id="ARBA00023163"/>
    </source>
</evidence>
<keyword evidence="8" id="KW-0539">Nucleus</keyword>
<dbReference type="GO" id="GO:0046983">
    <property type="term" value="F:protein dimerization activity"/>
    <property type="evidence" value="ECO:0007669"/>
    <property type="project" value="InterPro"/>
</dbReference>
<dbReference type="InterPro" id="IPR012337">
    <property type="entry name" value="RNaseH-like_sf"/>
</dbReference>
<dbReference type="InterPro" id="IPR003656">
    <property type="entry name" value="Znf_BED"/>
</dbReference>
<dbReference type="GO" id="GO:0008270">
    <property type="term" value="F:zinc ion binding"/>
    <property type="evidence" value="ECO:0007669"/>
    <property type="project" value="UniProtKB-KW"/>
</dbReference>
<organism evidence="12 13">
    <name type="scientific">Merluccius polli</name>
    <name type="common">Benguela hake</name>
    <name type="synonym">Merluccius cadenati</name>
    <dbReference type="NCBI Taxonomy" id="89951"/>
    <lineage>
        <taxon>Eukaryota</taxon>
        <taxon>Metazoa</taxon>
        <taxon>Chordata</taxon>
        <taxon>Craniata</taxon>
        <taxon>Vertebrata</taxon>
        <taxon>Euteleostomi</taxon>
        <taxon>Actinopterygii</taxon>
        <taxon>Neopterygii</taxon>
        <taxon>Teleostei</taxon>
        <taxon>Neoteleostei</taxon>
        <taxon>Acanthomorphata</taxon>
        <taxon>Zeiogadaria</taxon>
        <taxon>Gadariae</taxon>
        <taxon>Gadiformes</taxon>
        <taxon>Gadoidei</taxon>
        <taxon>Merlucciidae</taxon>
        <taxon>Merluccius</taxon>
    </lineage>
</organism>
<evidence type="ECO:0000256" key="6">
    <source>
        <dbReference type="ARBA" id="ARBA00023125"/>
    </source>
</evidence>
<dbReference type="EMBL" id="JAOPHQ010000868">
    <property type="protein sequence ID" value="KAK0153072.1"/>
    <property type="molecule type" value="Genomic_DNA"/>
</dbReference>
<accession>A0AA47N650</accession>
<evidence type="ECO:0000313" key="12">
    <source>
        <dbReference type="EMBL" id="KAK0153072.1"/>
    </source>
</evidence>
<dbReference type="InterPro" id="IPR052035">
    <property type="entry name" value="ZnF_BED_domain_contain"/>
</dbReference>
<proteinExistence type="predicted"/>
<evidence type="ECO:0000256" key="5">
    <source>
        <dbReference type="ARBA" id="ARBA00023015"/>
    </source>
</evidence>